<dbReference type="InterPro" id="IPR025495">
    <property type="entry name" value="DUF4386"/>
</dbReference>
<gene>
    <name evidence="2" type="ORF">DC3_01830</name>
</gene>
<sequence>MSPLRTRARIVGFLFILAAVSSIIGLLLYAPILNHSDYVVSGKPVQAQIATAAFMEVILAVSMIGISIWMFPVVKRYSETLAIGYVCFRLLESTIVIVGILCMLSAVTLGQAFGQMGAEQTGPYLVVARMLVAVHDWTFLMGPNTALGVSTLMMGFVLFHTRLVPRPIAVLGLVGGPLIFVSSILVMFGLYGQTSSVGAVMALPVFLYEMSLAIWLMVRGFNPEVTRNWQDSPRLVSAV</sequence>
<evidence type="ECO:0008006" key="4">
    <source>
        <dbReference type="Google" id="ProtNLM"/>
    </source>
</evidence>
<proteinExistence type="predicted"/>
<feature type="transmembrane region" description="Helical" evidence="1">
    <location>
        <begin position="168"/>
        <end position="191"/>
    </location>
</feature>
<dbReference type="Proteomes" id="UP000321306">
    <property type="component" value="Unassembled WGS sequence"/>
</dbReference>
<feature type="transmembrane region" description="Helical" evidence="1">
    <location>
        <begin position="12"/>
        <end position="32"/>
    </location>
</feature>
<dbReference type="EMBL" id="BJXB01000001">
    <property type="protein sequence ID" value="GEM44548.1"/>
    <property type="molecule type" value="Genomic_DNA"/>
</dbReference>
<feature type="transmembrane region" description="Helical" evidence="1">
    <location>
        <begin position="95"/>
        <end position="117"/>
    </location>
</feature>
<protein>
    <recommendedName>
        <fullName evidence="4">DUF4386 domain-containing protein</fullName>
    </recommendedName>
</protein>
<dbReference type="AlphaFoldDB" id="A0A511MWB2"/>
<dbReference type="OrthoDB" id="1176146at2"/>
<dbReference type="Pfam" id="PF14329">
    <property type="entry name" value="DUF4386"/>
    <property type="match status" value="1"/>
</dbReference>
<keyword evidence="3" id="KW-1185">Reference proteome</keyword>
<reference evidence="2 3" key="1">
    <citation type="submission" date="2019-07" db="EMBL/GenBank/DDBJ databases">
        <title>Whole genome shotgun sequence of Deinococcus cellulosilyticus NBRC 106333.</title>
        <authorList>
            <person name="Hosoyama A."/>
            <person name="Uohara A."/>
            <person name="Ohji S."/>
            <person name="Ichikawa N."/>
        </authorList>
    </citation>
    <scope>NUCLEOTIDE SEQUENCE [LARGE SCALE GENOMIC DNA]</scope>
    <source>
        <strain evidence="2 3">NBRC 106333</strain>
    </source>
</reference>
<evidence type="ECO:0000256" key="1">
    <source>
        <dbReference type="SAM" id="Phobius"/>
    </source>
</evidence>
<feature type="transmembrane region" description="Helical" evidence="1">
    <location>
        <begin position="52"/>
        <end position="74"/>
    </location>
</feature>
<evidence type="ECO:0000313" key="3">
    <source>
        <dbReference type="Proteomes" id="UP000321306"/>
    </source>
</evidence>
<keyword evidence="1" id="KW-1133">Transmembrane helix</keyword>
<keyword evidence="1" id="KW-0812">Transmembrane</keyword>
<feature type="transmembrane region" description="Helical" evidence="1">
    <location>
        <begin position="137"/>
        <end position="159"/>
    </location>
</feature>
<comment type="caution">
    <text evidence="2">The sequence shown here is derived from an EMBL/GenBank/DDBJ whole genome shotgun (WGS) entry which is preliminary data.</text>
</comment>
<organism evidence="2 3">
    <name type="scientific">Deinococcus cellulosilyticus (strain DSM 18568 / NBRC 106333 / KACC 11606 / 5516J-15)</name>
    <dbReference type="NCBI Taxonomy" id="1223518"/>
    <lineage>
        <taxon>Bacteria</taxon>
        <taxon>Thermotogati</taxon>
        <taxon>Deinococcota</taxon>
        <taxon>Deinococci</taxon>
        <taxon>Deinococcales</taxon>
        <taxon>Deinococcaceae</taxon>
        <taxon>Deinococcus</taxon>
    </lineage>
</organism>
<name>A0A511MWB2_DEIC1</name>
<evidence type="ECO:0000313" key="2">
    <source>
        <dbReference type="EMBL" id="GEM44548.1"/>
    </source>
</evidence>
<feature type="transmembrane region" description="Helical" evidence="1">
    <location>
        <begin position="197"/>
        <end position="218"/>
    </location>
</feature>
<accession>A0A511MWB2</accession>
<dbReference type="RefSeq" id="WP_146881702.1">
    <property type="nucleotide sequence ID" value="NZ_BJXB01000001.1"/>
</dbReference>
<keyword evidence="1" id="KW-0472">Membrane</keyword>